<reference evidence="2 3" key="1">
    <citation type="submission" date="2018-11" db="EMBL/GenBank/DDBJ databases">
        <title>Photobacterium sp. BEI247 sp. nov., a marine bacterium isolated from Yongle Blue Hole in the South China Sea.</title>
        <authorList>
            <person name="Wang X."/>
        </authorList>
    </citation>
    <scope>NUCLEOTIDE SEQUENCE [LARGE SCALE GENOMIC DNA]</scope>
    <source>
        <strain evidence="3">BEI247</strain>
    </source>
</reference>
<evidence type="ECO:0000313" key="2">
    <source>
        <dbReference type="EMBL" id="RWX52803.1"/>
    </source>
</evidence>
<dbReference type="EMBL" id="RJLM01000027">
    <property type="protein sequence ID" value="RWX52803.1"/>
    <property type="molecule type" value="Genomic_DNA"/>
</dbReference>
<accession>A0A3S4THN2</accession>
<evidence type="ECO:0000313" key="3">
    <source>
        <dbReference type="Proteomes" id="UP000287563"/>
    </source>
</evidence>
<dbReference type="NCBIfam" id="NF040697">
    <property type="entry name" value="VPA1267_fam"/>
    <property type="match status" value="1"/>
</dbReference>
<dbReference type="Proteomes" id="UP000287563">
    <property type="component" value="Unassembled WGS sequence"/>
</dbReference>
<sequence length="149" mass="16165">MAKEKDTSQAQESLDKFEAWAASLSDADFVAIGRGAKLNRGEVAKGAGIARSTINDNELVKAALLALEGDLRSKGVLAPLAEGAKEQQDSGVEKLYDQSGNELKRLKAEVERLNTKCLNKDAEIERLRSKLEQYTELSEVLSGSGVMLR</sequence>
<evidence type="ECO:0000256" key="1">
    <source>
        <dbReference type="SAM" id="Coils"/>
    </source>
</evidence>
<name>A0A3S4THN2_9GAMM</name>
<comment type="caution">
    <text evidence="2">The sequence shown here is derived from an EMBL/GenBank/DDBJ whole genome shotgun (WGS) entry which is preliminary data.</text>
</comment>
<keyword evidence="3" id="KW-1185">Reference proteome</keyword>
<dbReference type="RefSeq" id="WP_128786600.1">
    <property type="nucleotide sequence ID" value="NZ_RJLM01000027.1"/>
</dbReference>
<keyword evidence="1" id="KW-0175">Coiled coil</keyword>
<gene>
    <name evidence="2" type="ORF">EDI28_25300</name>
</gene>
<organism evidence="2 3">
    <name type="scientific">Photobacterium chitinilyticum</name>
    <dbReference type="NCBI Taxonomy" id="2485123"/>
    <lineage>
        <taxon>Bacteria</taxon>
        <taxon>Pseudomonadati</taxon>
        <taxon>Pseudomonadota</taxon>
        <taxon>Gammaproteobacteria</taxon>
        <taxon>Vibrionales</taxon>
        <taxon>Vibrionaceae</taxon>
        <taxon>Photobacterium</taxon>
    </lineage>
</organism>
<dbReference type="InterPro" id="IPR049841">
    <property type="entry name" value="VPA1267-like"/>
</dbReference>
<dbReference type="AlphaFoldDB" id="A0A3S4THN2"/>
<feature type="coiled-coil region" evidence="1">
    <location>
        <begin position="96"/>
        <end position="137"/>
    </location>
</feature>
<protein>
    <submittedName>
        <fullName evidence="2">Uncharacterized protein</fullName>
    </submittedName>
</protein>
<proteinExistence type="predicted"/>
<dbReference type="OrthoDB" id="6118214at2"/>